<dbReference type="Pfam" id="PF03466">
    <property type="entry name" value="LysR_substrate"/>
    <property type="match status" value="1"/>
</dbReference>
<dbReference type="PRINTS" id="PR00039">
    <property type="entry name" value="HTHLYSR"/>
</dbReference>
<dbReference type="FunFam" id="1.10.10.10:FF:000001">
    <property type="entry name" value="LysR family transcriptional regulator"/>
    <property type="match status" value="1"/>
</dbReference>
<dbReference type="eggNOG" id="COG0583">
    <property type="taxonomic scope" value="Bacteria"/>
</dbReference>
<comment type="caution">
    <text evidence="6">The sequence shown here is derived from an EMBL/GenBank/DDBJ whole genome shotgun (WGS) entry which is preliminary data.</text>
</comment>
<dbReference type="EMBL" id="APLQ01000014">
    <property type="protein sequence ID" value="ENO12779.1"/>
    <property type="molecule type" value="Genomic_DNA"/>
</dbReference>
<dbReference type="PATRIC" id="fig|626887.3.peg.3057"/>
<evidence type="ECO:0000313" key="7">
    <source>
        <dbReference type="Proteomes" id="UP000013165"/>
    </source>
</evidence>
<evidence type="ECO:0000256" key="2">
    <source>
        <dbReference type="ARBA" id="ARBA00023015"/>
    </source>
</evidence>
<organism evidence="6 7">
    <name type="scientific">Marinobacter nanhaiticus D15-8W</name>
    <dbReference type="NCBI Taxonomy" id="626887"/>
    <lineage>
        <taxon>Bacteria</taxon>
        <taxon>Pseudomonadati</taxon>
        <taxon>Pseudomonadota</taxon>
        <taxon>Gammaproteobacteria</taxon>
        <taxon>Pseudomonadales</taxon>
        <taxon>Marinobacteraceae</taxon>
        <taxon>Marinobacter</taxon>
    </lineage>
</organism>
<dbReference type="RefSeq" id="WP_004581009.1">
    <property type="nucleotide sequence ID" value="NZ_AP028878.1"/>
</dbReference>
<dbReference type="SUPFAM" id="SSF53850">
    <property type="entry name" value="Periplasmic binding protein-like II"/>
    <property type="match status" value="1"/>
</dbReference>
<comment type="similarity">
    <text evidence="1">Belongs to the LysR transcriptional regulatory family.</text>
</comment>
<dbReference type="InterPro" id="IPR000847">
    <property type="entry name" value="LysR_HTH_N"/>
</dbReference>
<dbReference type="InterPro" id="IPR005119">
    <property type="entry name" value="LysR_subst-bd"/>
</dbReference>
<dbReference type="GO" id="GO:0003677">
    <property type="term" value="F:DNA binding"/>
    <property type="evidence" value="ECO:0007669"/>
    <property type="project" value="UniProtKB-KW"/>
</dbReference>
<dbReference type="Gene3D" id="3.40.190.290">
    <property type="match status" value="1"/>
</dbReference>
<name>N6VY41_9GAMM</name>
<evidence type="ECO:0000256" key="3">
    <source>
        <dbReference type="ARBA" id="ARBA00023125"/>
    </source>
</evidence>
<dbReference type="InterPro" id="IPR050950">
    <property type="entry name" value="HTH-type_LysR_regulators"/>
</dbReference>
<dbReference type="AlphaFoldDB" id="N6VY41"/>
<feature type="domain" description="HTH lysR-type" evidence="5">
    <location>
        <begin position="1"/>
        <end position="58"/>
    </location>
</feature>
<dbReference type="OrthoDB" id="646694at2"/>
<dbReference type="Proteomes" id="UP000013165">
    <property type="component" value="Unassembled WGS sequence"/>
</dbReference>
<dbReference type="GO" id="GO:0003700">
    <property type="term" value="F:DNA-binding transcription factor activity"/>
    <property type="evidence" value="ECO:0007669"/>
    <property type="project" value="InterPro"/>
</dbReference>
<dbReference type="Gene3D" id="1.10.10.10">
    <property type="entry name" value="Winged helix-like DNA-binding domain superfamily/Winged helix DNA-binding domain"/>
    <property type="match status" value="1"/>
</dbReference>
<sequence>MDIRQLQYLIALDEVRHFGEAANRCHVTQPALSMRLRQLEDELGLTLVSRGHRFVGFTEEGERILAWARAVMAAHDGLQAEASVCRGQLVGTLRLGLVPLAGFEPMPLLQTFAREHADVRFELKSLSSEQILAGLDNNKLDAGLAYVESRHERKYQLLEVAETGMGVLFNRSRWSFAGSSLDWSALESLPLGVLSKGMHFRQSLDHGLRSAGIELKPLVETDSVEILVQSVRAGLCCAVMPLGGGLEQQDESLALLPITNSHTLAPLCLATRRGAPVSALAEALLQFFRSQNSSESRPTNK</sequence>
<dbReference type="HOGENOM" id="CLU_039613_6_2_6"/>
<keyword evidence="4" id="KW-0804">Transcription</keyword>
<dbReference type="Pfam" id="PF00126">
    <property type="entry name" value="HTH_1"/>
    <property type="match status" value="1"/>
</dbReference>
<dbReference type="CDD" id="cd05466">
    <property type="entry name" value="PBP2_LTTR_substrate"/>
    <property type="match status" value="1"/>
</dbReference>
<gene>
    <name evidence="6" type="ORF">J057_15315</name>
</gene>
<evidence type="ECO:0000256" key="4">
    <source>
        <dbReference type="ARBA" id="ARBA00023163"/>
    </source>
</evidence>
<dbReference type="PROSITE" id="PS50931">
    <property type="entry name" value="HTH_LYSR"/>
    <property type="match status" value="1"/>
</dbReference>
<keyword evidence="3" id="KW-0238">DNA-binding</keyword>
<dbReference type="InterPro" id="IPR036388">
    <property type="entry name" value="WH-like_DNA-bd_sf"/>
</dbReference>
<proteinExistence type="inferred from homology"/>
<keyword evidence="2" id="KW-0805">Transcription regulation</keyword>
<protein>
    <submittedName>
        <fullName evidence="6">LysR family transcriptional regulator</fullName>
    </submittedName>
</protein>
<keyword evidence="7" id="KW-1185">Reference proteome</keyword>
<dbReference type="SUPFAM" id="SSF46785">
    <property type="entry name" value="Winged helix' DNA-binding domain"/>
    <property type="match status" value="1"/>
</dbReference>
<dbReference type="InterPro" id="IPR036390">
    <property type="entry name" value="WH_DNA-bd_sf"/>
</dbReference>
<dbReference type="GO" id="GO:0005829">
    <property type="term" value="C:cytosol"/>
    <property type="evidence" value="ECO:0007669"/>
    <property type="project" value="TreeGrafter"/>
</dbReference>
<dbReference type="STRING" id="626887.J057_15315"/>
<dbReference type="PANTHER" id="PTHR30419:SF31">
    <property type="entry name" value="BLR3139 PROTEIN"/>
    <property type="match status" value="1"/>
</dbReference>
<evidence type="ECO:0000256" key="1">
    <source>
        <dbReference type="ARBA" id="ARBA00009437"/>
    </source>
</evidence>
<evidence type="ECO:0000313" key="6">
    <source>
        <dbReference type="EMBL" id="ENO12779.1"/>
    </source>
</evidence>
<reference evidence="6 7" key="1">
    <citation type="journal article" date="2013" name="Genome Announc.">
        <title>Genome Sequence of the Polycyclic Aromatic Hydrocarbon-Degrading Bacterium Strain Marinobacter nanhaiticus D15-8WT.</title>
        <authorList>
            <person name="Cui Z."/>
            <person name="Gao W."/>
            <person name="Li Q."/>
            <person name="Xu G."/>
            <person name="Zheng L."/>
        </authorList>
    </citation>
    <scope>NUCLEOTIDE SEQUENCE [LARGE SCALE GENOMIC DNA]</scope>
    <source>
        <strain evidence="6 7">D15-8W</strain>
    </source>
</reference>
<evidence type="ECO:0000259" key="5">
    <source>
        <dbReference type="PROSITE" id="PS50931"/>
    </source>
</evidence>
<accession>N6VY41</accession>
<dbReference type="PANTHER" id="PTHR30419">
    <property type="entry name" value="HTH-TYPE TRANSCRIPTIONAL REGULATOR YBHD"/>
    <property type="match status" value="1"/>
</dbReference>